<gene>
    <name evidence="3" type="ORF">PIBRA_LOCUS9103</name>
</gene>
<proteinExistence type="predicted"/>
<feature type="compositionally biased region" description="Basic residues" evidence="2">
    <location>
        <begin position="709"/>
        <end position="719"/>
    </location>
</feature>
<feature type="region of interest" description="Disordered" evidence="2">
    <location>
        <begin position="4539"/>
        <end position="4628"/>
    </location>
</feature>
<feature type="coiled-coil region" evidence="1">
    <location>
        <begin position="1345"/>
        <end position="1372"/>
    </location>
</feature>
<organism evidence="3 4">
    <name type="scientific">Pieris brassicae</name>
    <name type="common">White butterfly</name>
    <name type="synonym">Large white butterfly</name>
    <dbReference type="NCBI Taxonomy" id="7116"/>
    <lineage>
        <taxon>Eukaryota</taxon>
        <taxon>Metazoa</taxon>
        <taxon>Ecdysozoa</taxon>
        <taxon>Arthropoda</taxon>
        <taxon>Hexapoda</taxon>
        <taxon>Insecta</taxon>
        <taxon>Pterygota</taxon>
        <taxon>Neoptera</taxon>
        <taxon>Endopterygota</taxon>
        <taxon>Lepidoptera</taxon>
        <taxon>Glossata</taxon>
        <taxon>Ditrysia</taxon>
        <taxon>Papilionoidea</taxon>
        <taxon>Pieridae</taxon>
        <taxon>Pierinae</taxon>
        <taxon>Pieris</taxon>
    </lineage>
</organism>
<feature type="region of interest" description="Disordered" evidence="2">
    <location>
        <begin position="1781"/>
        <end position="1807"/>
    </location>
</feature>
<feature type="region of interest" description="Disordered" evidence="2">
    <location>
        <begin position="4339"/>
        <end position="4366"/>
    </location>
</feature>
<feature type="compositionally biased region" description="Basic and acidic residues" evidence="2">
    <location>
        <begin position="4885"/>
        <end position="4896"/>
    </location>
</feature>
<feature type="region of interest" description="Disordered" evidence="2">
    <location>
        <begin position="4473"/>
        <end position="4512"/>
    </location>
</feature>
<feature type="compositionally biased region" description="Basic and acidic residues" evidence="2">
    <location>
        <begin position="5331"/>
        <end position="5359"/>
    </location>
</feature>
<name>A0A9P0TJM4_PIEBR</name>
<feature type="region of interest" description="Disordered" evidence="2">
    <location>
        <begin position="2225"/>
        <end position="2253"/>
    </location>
</feature>
<feature type="region of interest" description="Disordered" evidence="2">
    <location>
        <begin position="4129"/>
        <end position="4162"/>
    </location>
</feature>
<feature type="compositionally biased region" description="Basic and acidic residues" evidence="2">
    <location>
        <begin position="4640"/>
        <end position="4654"/>
    </location>
</feature>
<feature type="compositionally biased region" description="Polar residues" evidence="2">
    <location>
        <begin position="5277"/>
        <end position="5287"/>
    </location>
</feature>
<comment type="caution">
    <text evidence="3">The sequence shown here is derived from an EMBL/GenBank/DDBJ whole genome shotgun (WGS) entry which is preliminary data.</text>
</comment>
<feature type="region of interest" description="Disordered" evidence="2">
    <location>
        <begin position="4997"/>
        <end position="5020"/>
    </location>
</feature>
<feature type="region of interest" description="Disordered" evidence="2">
    <location>
        <begin position="4640"/>
        <end position="4710"/>
    </location>
</feature>
<feature type="region of interest" description="Disordered" evidence="2">
    <location>
        <begin position="627"/>
        <end position="655"/>
    </location>
</feature>
<feature type="compositionally biased region" description="Polar residues" evidence="2">
    <location>
        <begin position="2240"/>
        <end position="2253"/>
    </location>
</feature>
<feature type="region of interest" description="Disordered" evidence="2">
    <location>
        <begin position="5217"/>
        <end position="5288"/>
    </location>
</feature>
<feature type="compositionally biased region" description="Low complexity" evidence="2">
    <location>
        <begin position="4141"/>
        <end position="4155"/>
    </location>
</feature>
<feature type="compositionally biased region" description="Basic residues" evidence="2">
    <location>
        <begin position="5360"/>
        <end position="5371"/>
    </location>
</feature>
<dbReference type="EMBL" id="CALOZG010000029">
    <property type="protein sequence ID" value="CAH4032746.1"/>
    <property type="molecule type" value="Genomic_DNA"/>
</dbReference>
<feature type="region of interest" description="Disordered" evidence="2">
    <location>
        <begin position="4861"/>
        <end position="4909"/>
    </location>
</feature>
<keyword evidence="1" id="KW-0175">Coiled coil</keyword>
<feature type="region of interest" description="Disordered" evidence="2">
    <location>
        <begin position="1420"/>
        <end position="1452"/>
    </location>
</feature>
<feature type="region of interest" description="Disordered" evidence="2">
    <location>
        <begin position="3747"/>
        <end position="3772"/>
    </location>
</feature>
<protein>
    <submittedName>
        <fullName evidence="3">Uncharacterized protein</fullName>
    </submittedName>
</protein>
<feature type="compositionally biased region" description="Polar residues" evidence="2">
    <location>
        <begin position="4476"/>
        <end position="4496"/>
    </location>
</feature>
<feature type="compositionally biased region" description="Polar residues" evidence="2">
    <location>
        <begin position="4354"/>
        <end position="4366"/>
    </location>
</feature>
<evidence type="ECO:0000313" key="4">
    <source>
        <dbReference type="Proteomes" id="UP001152562"/>
    </source>
</evidence>
<keyword evidence="4" id="KW-1185">Reference proteome</keyword>
<feature type="compositionally biased region" description="Low complexity" evidence="2">
    <location>
        <begin position="4503"/>
        <end position="4512"/>
    </location>
</feature>
<feature type="compositionally biased region" description="Polar residues" evidence="2">
    <location>
        <begin position="4699"/>
        <end position="4710"/>
    </location>
</feature>
<feature type="compositionally biased region" description="Polar residues" evidence="2">
    <location>
        <begin position="5008"/>
        <end position="5018"/>
    </location>
</feature>
<feature type="compositionally biased region" description="Basic and acidic residues" evidence="2">
    <location>
        <begin position="5236"/>
        <end position="5245"/>
    </location>
</feature>
<dbReference type="Proteomes" id="UP001152562">
    <property type="component" value="Unassembled WGS sequence"/>
</dbReference>
<evidence type="ECO:0000313" key="3">
    <source>
        <dbReference type="EMBL" id="CAH4032746.1"/>
    </source>
</evidence>
<feature type="compositionally biased region" description="Basic residues" evidence="2">
    <location>
        <begin position="641"/>
        <end position="654"/>
    </location>
</feature>
<feature type="region of interest" description="Disordered" evidence="2">
    <location>
        <begin position="702"/>
        <end position="740"/>
    </location>
</feature>
<evidence type="ECO:0000256" key="2">
    <source>
        <dbReference type="SAM" id="MobiDB-lite"/>
    </source>
</evidence>
<feature type="compositionally biased region" description="Basic and acidic residues" evidence="2">
    <location>
        <begin position="5217"/>
        <end position="5226"/>
    </location>
</feature>
<feature type="compositionally biased region" description="Polar residues" evidence="2">
    <location>
        <begin position="3748"/>
        <end position="3772"/>
    </location>
</feature>
<feature type="compositionally biased region" description="Polar residues" evidence="2">
    <location>
        <begin position="1790"/>
        <end position="1807"/>
    </location>
</feature>
<feature type="region of interest" description="Disordered" evidence="2">
    <location>
        <begin position="5306"/>
        <end position="5397"/>
    </location>
</feature>
<sequence>MTSTNDGKEVKSNQTNSQKGKSYYIALYKSLDSRLCGDCTGVARTHCVCEAWRRIHSLCSHCAPATHPHLLSWLQRHTASTVLQTEWTKCEDQHALLAKAIDAFLEDCSTAISKRNGVAKYWEQQLQTRAHWFKSILPNPWGHPVLKALLDSEQSPSDEQILEWLKEERGVMFVTRLRQMAALKSCVDLALRLATAVMQRKRLCIRRLPDIEQIESQKEPAEQATEDSFAGILNNEAGFTPEIWEFLTDLEFVLLHKATQRSTCIDLAKQVPFRNACQLVERLQNRPNISPTEKKLWKNTKEVALLIAQVVITRCMVVPTCRGTVLMALYGCSRSIVRLMTEDQLGAASVALAAPAATAHHLHTMAAAVHKQLQGERTQFTCQLYVRAITAGMNELEKLKLDKNKSAEARFTEKTLSTWFKNLGALLCQSSRLKYECVLTAFSVHPSPGMYEEVKNAPHLEPIKDLQEPNSESTSEFGSWATDSRTQTNFVKTSETLNLKKTQKQANVLSTAIFSEGESLGLGSELCNDLAVLLSGPRVKTLSWDMEREALLDNCKTYMKKTDFGTRALSTELKYLNLDPRSFQHLPEEDENEDDIYYGIEKGYEHLVELQDPITDTMPPEIWQNVFYESPSQSSDDSITKRPKKERKKRKKKIGSNLAEDPLKLDSDIDAITCTETLDLKISQEDKDCNKDTNKDYNDVKVEPEITTKRGKRSGKREKKLKDTENDFSNDPSKQESKKDVVKKTALRKFLSMKVARKNSDLRRLIANTERMMFPTRTAESRDKILTSNTSEKADVVSNIPDKSEVVFDGVYSLEDMSFQETQNQVIRLKDETLKANKLLTQPITTEDTRAKQGIASEDLKNNIKKLISFRRNNFNTIKTSAEQKESSIKPTSVIKCPSEQNIGNVPRSSNDKINHNCSMQVSDAHTASKLLNPPLKTNTPKSTYKTPGQQAYEEFVKSYETNLLNTTQPSQPLTSIGERQFHEFLKRYNNDYSSAIEPKQPLKYNKPSHHIFEESGLKYQITNNISNCGVSQSNTPSASRNIHSTIVNEQRHFQEFLKELQDSINPATTSKQKFDIKHTNASVCPKIIKVPKKAENVPNTFSRLSYLHKNKHFENKLEPEGEKKTQIIPNVDCNLKSMLPLHLQHKGQIQLSKIRKKSNVTDLILQGNEKATDTSKPQNHTNLFQADDSNLMTGHNDMSFQNVTKSQASASTMLSEKDQTDLLQLLRQKSKLNWSNAVINALPESCVADTVAQTTTWVNTSNIVAIQTAKMESAVAQNKHVYCKNNYTNKIGSLVVQNQHFQNPVNNLSGEPTKNNVIIKAPYTATTTYQSVQLKTNEQEICKLSNTSLNLNRVETKLNNLDQKAHNANSNPCGIVDYLLEKPTIDNKSIIQVLKNQNNKTQEVKTDYGLQLVNDKPQPCVKVNSLPKKPCTSSRKRSKSNQNKKSDKVGTKSWESVFNDLLKHKTPIRGPNALQIALQRNNVGKETPQSTQNNRVKANQHVNLYINSDHNKGNKYNSIDFSAEVENTSKAHEKFENKNFVEIHPVENDPFISGIPNSDYDLLDELMDDDLRQEIGELSDDDTYSPNRVYTQTEKVNIGSSRNLMQKPGPSQTSQLKAETIGKQKIITINKSKIVTQTEKTTVEEKPVSLLTSQLRPIEKQKIFTITNRKGVTQTENVNIGNSTTLIENSILSPTSQLKAETIGKQKIIPLNTPKSVIVNSKPKPITNALNNQPCIISNGLINTSKTISKGIINKEHTNKESSITVTSQLKTEFNHKVVTQTDKRKKMTTSTTAKSNKPTSLPHNITRSADLSSALQSKTSSIETTPPILSTSHPSVQPAYKSIKSHKKCLLQVPSLVLQANNLKDMAWKPFSNTATTESDNLLLKSSDFLSKTSSSVEVPKKLNKAKNTTLIAQNTVIVTATTEAPIAQDLASLKENFAHHLPPLEKQPYSTNSCKLTYPTVLGSTVIEPAIAKELSVETRSKKKEGSTVKQNQLVINKSVIGSQAQQAKTTNTNVIGSRDDQCGNTSPLNSCLIKTTPKDISNLISIKNICRPNDQEICEVNQKLPITKKENCETSNVCHFTNCLTSQNEIERIISKRLSLLNRPIEQYSTLSPIPLPYESLNDTKTAETITQGKEIKILNFETSLENIALSGLTSPFVLKTVEEVKKKETEKQILKPEVTDTVRDGITSFIENTTKEIGIIETPTIKSTLVKDCVSNVTPSYPENNNKPEIKSITVKDTTGDSTEQLDGNNIDSLLNSIQKMSTGSIIKDIDNKETTLKSKTPIDSTIYGNERICKNDNDTRLSTLLKPSNNLVSIEEGSISFVELPRKPNDDPTKRKIRIKANGTTLTATICGHLDVNIDSMFSEPDIRNLVLRNSVTKTACTINVKQRTITGKTKTENKTIVNTILYPPDVRSVKTEVIDLISDDESEEINEVVFKTEFGNFTSKFKDDDKFLKHQTKLAQKCTVNITRCEFLEKVIASKSVESLSKTLDKGYQLNKNNTDVIEINDSSNDSIIEISKPRSEESILKSNLITDFDVLRSSIIKGFKNNELIFLNKNDMINEINKINSKQLKHAPCSRRRKKCNAPTRSIIKTKKIELKKCFVRLVRCDLNHQNSDFPQSKHDDVTASCNTDLYNPVNSCTLSKELQEHCDTTCILHNKIEQESLFNEKGLENYEQEFLNKKPITNTNWSNANNCTDLIETRSICNHKSSRTIYPTSSFLSYNKKASSQIEETVRESEKQQLIDESCVSDEKVINPKFSSVASSLTNELPSVTRDLKLLSNVSGAKGETNLPKEYELKTNASACYLENQHETTNCSKKDLVAESKEAQKEKSEVEENHTQHILLNTKDQITSSPLILSVASSLNAEKYQTLEKKDTESKKICKDTENTDTSYEKGLNLDLSFKNQNIINTMTNQESPIDVENRLILNGAHIEDDRNIEVHSTIKVPFKSDEYLSNNEELNINSKQDKLSLNTELPVYDIERLGDNISTSTELEIIKRVRSSDASAILVEENQGFPSISECRSSFSVIKDYTVNFELLFPQTGCCAEWYKTKRSLNMQHCDFNVDYKNKLIENKINNYNSSLVSEDLKIYLNNSTQTGITVCDTDWFLTKSLIHNYSKSNSMSQSSSTSYTEEAKQKQCNNIPVLSLVTIMTNYLVNSTVIDISSPVIPQFYKYYNRKRRMIKAAPTSDNIMKHKLVLKKSKHIKPIQNCPIFKSGDIGKKLEHVQSMSDKLVTINSNIIENKQPINSNINNTPIFDKLSIEEFIHNEKILCSKFDASKSDYAHENKRKKVSQMKLNNIDKSKQGCFVKLEFNLPQRKEMSLKFNNSSGFDSKNFNEVKVEKPSLLNFNGNGANEPSDLPKKNITLLYKSDDSDLILEGSVYKDPVIGTCYLFPIQRSIKNDMKDISEVKSTDKEINIPVDVSIFESNFNVLKPKVTYSKKGLITDLYLKKKKNLKRKNDTLDYKYSSVKRYRKGKNINDPKTHPSASNNFAYVKEFRELFKYWESIKFSFSRPFHNENLNVNELHKSWPVHCAFNLYTDASEDDNALLLYHDEPHSENDPLRQSLAEEIASEGFVNEYKTIEINETNFSMGFGERSDRVNQQYGDQNTLQETSAAALSDVKPQPFSGSEYSNIKLMNSVKFQTHEDDTEVTNRFLNYIKQKNKVRSFFKQTIVELNLEWMSCNIKENGKEYKQYSDGLNPLEVHNFDFFTVPSIETIVQVVQVGQLPVSAAAQNPVTCDPRVTQVTDASPPQCSAENSPRDGSQPSVKTEYTELTTADLSLPLVEEYERQNNQAISLLSQGENNKLMFSDENIPIEKEVNSIVKIEIAEESLENEEQIDNEDSELQEIISQHTNNREFCFTNDSSTVTESDVLSFQNLNDTEPFLQNEERNEKTDQIAHAMSAAGITTSSHESQTIDNARRDKINEETSNISLTSSNNYSKTASINAISLQQALAQILPPPLNRTNTSDNQPTSNQVLHLVQGKNSSSVNQLTLMDNTQQSVLNASNSTPVLHIVQNKGQANSNNNTGHPTNSFNGLPLMDSNNIQQGSSQLLHIVNTSGQKTNNTGQLLKRVNLLTNLSNVQSGNEQKMVQFVCKSADGKSIQLNAPHQRSMVLRIQPIESSNVQSTKPVESHNDVNANGNATNVNENTSSQQEIKSRSVYEENYAKFIQNSGKSTITEKSTSLPKFNQAFGKQVFQDENQKVSITENHPHLAAVNSSNEVPECQNENSVSLDHIGHLSNPPLLLRKATPQSTTQTQSTQSLVTQLKQTITPMNLQTMHGGVIYTRQIPVNIGGGQTINLITVPSTELLDDSNQKQHNNSSDVEPSIIKIVSQNSTPNSEVSPDESRNQATNDTPNHQPQPVLTQMRIKLPMLSKPSQMVSGARVVRPSFFQIQRNVIGGANQPVYQQLVLTAAPQLGQQTIRLPQSQTNRLIKIPAENQTTSESQMSSSTLEQLREFDMVLEQVKERSTVQPNQPSSSNTFNKVHTPSAETKDTSSHSTSSTESTHQVLYTIGNNSSFNVAYVNRKATANPPTVTTFVRSPDSSNANDSPLSSTPTQVSHTVTTESQPTNELSSSQNQLKVSKISSKSKSRPKPTPNPSSSVKINPVPPKPSTQKPFEDEQTTQRILYILAEYKEQVENSPDKDKPAPRRRSNPPSNPGSSKRKKSSSSSRRPGTRDMSPVHGEDTCRTMGSEDSSCGTSQGDCTENCLDSHSPQDSPRKVVRKLSFEPETPPAQPRPQPQRNVIVADGQTITVARNNTGKPTTAVLMPANYILPVSMVKSGQQIAIVTNRGPKILTVGGGEGGGNTVLLQRLIGPGLKPVLTRPGVRHVRLPAAALQNLQAFTLGSTAGQQADGTASVVHPNPPELIDTRATSSPWAERESQDPKPEKQSSPGSTEPWNLASHDYSYEEIVRSDNMDRTVLVVHRKDGTTQRHHRLAHVSSAALRHRYAILEHELRLQKSLSEECEDLGVDSPSASELFPEAELLFSSSPAHEAPHHSHTPQPLINQGSIPQPDIDDQIATDQLISQNDVPDEEDLNMALGLDNIVTVSADGTITLDPQEFARSHPNTTFHKEPTDESELQPFTIANVKGRHMTSTIFHASRAPATVLVTAPQTTVISQAAPDGGIHNNLKYSDTPSNSQQGSIPSVLVKDNGVSKFDSMLNRELHLSNTASTIIHSGATQVIRRVCYDDDKHDPRFLESHALIGEDAKMAEDSRDATLESMADVDDDRSSPERNEMFWESNSTSERSEGRRPLDFSSDSDKCCKSPFEETNSTDSSGIGTHIMRLDSVIKDARGIERSGSADGSSADDTHPPLRTYPPKRYHPPEAEEERSTSGKTRAGERSPDSMESRRRASNRGVVKRGCHCCNGSPAPSKPKKSRPRKPNTEFTT</sequence>
<feature type="compositionally biased region" description="Basic and acidic residues" evidence="2">
    <location>
        <begin position="5254"/>
        <end position="5276"/>
    </location>
</feature>
<accession>A0A9P0TJM4</accession>
<evidence type="ECO:0000256" key="1">
    <source>
        <dbReference type="SAM" id="Coils"/>
    </source>
</evidence>
<reference evidence="3" key="1">
    <citation type="submission" date="2022-05" db="EMBL/GenBank/DDBJ databases">
        <authorList>
            <person name="Okamura Y."/>
        </authorList>
    </citation>
    <scope>NUCLEOTIDE SEQUENCE</scope>
</reference>
<feature type="compositionally biased region" description="Polar residues" evidence="2">
    <location>
        <begin position="4539"/>
        <end position="4587"/>
    </location>
</feature>